<sequence>MSTQPFKTLVLDLLQRGHHDEEVFVQDLSESERTASGTWERWAAKDHLAHRNFWRRNLIRKLTAVLQHQELAQDEEDEEKLNAQNFAQQQRPWSDILAESEQTYAELIALTEQLSEEDLTTPNRFPWFMGERPLYVAFLGSCYEHEQEHLAQYYFDHDNLPRAIEIRERCANHILQTQVVPDWIKGYFLYNLACFYTKLKQFDKASTLLQQALTLAPRLQELSQSDPELAALRDAQK</sequence>
<dbReference type="Gene3D" id="1.20.120.450">
    <property type="entry name" value="dinb family like domain"/>
    <property type="match status" value="1"/>
</dbReference>
<dbReference type="InterPro" id="IPR019734">
    <property type="entry name" value="TPR_rpt"/>
</dbReference>
<accession>A0ABQ6FLZ0</accession>
<proteinExistence type="predicted"/>
<protein>
    <recommendedName>
        <fullName evidence="4">DinB-like domain-containing protein</fullName>
    </recommendedName>
</protein>
<evidence type="ECO:0000313" key="3">
    <source>
        <dbReference type="Proteomes" id="UP001344906"/>
    </source>
</evidence>
<dbReference type="SUPFAM" id="SSF48452">
    <property type="entry name" value="TPR-like"/>
    <property type="match status" value="1"/>
</dbReference>
<feature type="repeat" description="TPR" evidence="1">
    <location>
        <begin position="186"/>
        <end position="219"/>
    </location>
</feature>
<evidence type="ECO:0000313" key="2">
    <source>
        <dbReference type="EMBL" id="GLV55241.1"/>
    </source>
</evidence>
<dbReference type="Gene3D" id="1.25.40.10">
    <property type="entry name" value="Tetratricopeptide repeat domain"/>
    <property type="match status" value="1"/>
</dbReference>
<dbReference type="SUPFAM" id="SSF109854">
    <property type="entry name" value="DinB/YfiT-like putative metalloenzymes"/>
    <property type="match status" value="1"/>
</dbReference>
<dbReference type="Pfam" id="PF08020">
    <property type="entry name" value="DUF1706"/>
    <property type="match status" value="1"/>
</dbReference>
<dbReference type="InterPro" id="IPR011990">
    <property type="entry name" value="TPR-like_helical_dom_sf"/>
</dbReference>
<dbReference type="EMBL" id="BSRI01000001">
    <property type="protein sequence ID" value="GLV55241.1"/>
    <property type="molecule type" value="Genomic_DNA"/>
</dbReference>
<reference evidence="2 3" key="1">
    <citation type="submission" date="2023-02" db="EMBL/GenBank/DDBJ databases">
        <title>Dictyobacter halimunensis sp. nov., a new member of the class Ktedonobacteria from forest soil in a geothermal area.</title>
        <authorList>
            <person name="Rachmania M.K."/>
            <person name="Ningsih F."/>
            <person name="Sakai Y."/>
            <person name="Yabe S."/>
            <person name="Yokota A."/>
            <person name="Sjamsuridzal W."/>
        </authorList>
    </citation>
    <scope>NUCLEOTIDE SEQUENCE [LARGE SCALE GENOMIC DNA]</scope>
    <source>
        <strain evidence="2 3">S3.2.2.5</strain>
    </source>
</reference>
<keyword evidence="1" id="KW-0802">TPR repeat</keyword>
<dbReference type="InterPro" id="IPR012550">
    <property type="entry name" value="DUF1706"/>
</dbReference>
<dbReference type="NCBIfam" id="NF047558">
    <property type="entry name" value="TPR_END_plus"/>
    <property type="match status" value="1"/>
</dbReference>
<evidence type="ECO:0008006" key="4">
    <source>
        <dbReference type="Google" id="ProtNLM"/>
    </source>
</evidence>
<dbReference type="Proteomes" id="UP001344906">
    <property type="component" value="Unassembled WGS sequence"/>
</dbReference>
<name>A0ABQ6FLZ0_9CHLR</name>
<keyword evidence="3" id="KW-1185">Reference proteome</keyword>
<dbReference type="SMART" id="SM00028">
    <property type="entry name" value="TPR"/>
    <property type="match status" value="1"/>
</dbReference>
<dbReference type="PROSITE" id="PS50005">
    <property type="entry name" value="TPR"/>
    <property type="match status" value="1"/>
</dbReference>
<dbReference type="RefSeq" id="WP_338249409.1">
    <property type="nucleotide sequence ID" value="NZ_BSRI01000001.1"/>
</dbReference>
<dbReference type="InterPro" id="IPR034660">
    <property type="entry name" value="DinB/YfiT-like"/>
</dbReference>
<comment type="caution">
    <text evidence="2">The sequence shown here is derived from an EMBL/GenBank/DDBJ whole genome shotgun (WGS) entry which is preliminary data.</text>
</comment>
<gene>
    <name evidence="2" type="ORF">KDH_20880</name>
</gene>
<evidence type="ECO:0000256" key="1">
    <source>
        <dbReference type="PROSITE-ProRule" id="PRU00339"/>
    </source>
</evidence>
<organism evidence="2 3">
    <name type="scientific">Dictyobacter halimunensis</name>
    <dbReference type="NCBI Taxonomy" id="3026934"/>
    <lineage>
        <taxon>Bacteria</taxon>
        <taxon>Bacillati</taxon>
        <taxon>Chloroflexota</taxon>
        <taxon>Ktedonobacteria</taxon>
        <taxon>Ktedonobacterales</taxon>
        <taxon>Dictyobacteraceae</taxon>
        <taxon>Dictyobacter</taxon>
    </lineage>
</organism>